<sequence>MADEAQIRLNYKGVSEILKNSPEFAALANATARQIAAQIGPDAVVTEYTSDRQAASVGVPDYRQARDGALTRAAAAVGLTVRAKA</sequence>
<gene>
    <name evidence="1" type="ORF">ACHIPZ_13845</name>
</gene>
<dbReference type="RefSeq" id="WP_395115007.1">
    <property type="nucleotide sequence ID" value="NZ_JBIMSO010000051.1"/>
</dbReference>
<dbReference type="Proteomes" id="UP001609175">
    <property type="component" value="Unassembled WGS sequence"/>
</dbReference>
<evidence type="ECO:0000313" key="2">
    <source>
        <dbReference type="Proteomes" id="UP001609175"/>
    </source>
</evidence>
<proteinExistence type="predicted"/>
<reference evidence="1 2" key="1">
    <citation type="submission" date="2024-10" db="EMBL/GenBank/DDBJ databases">
        <authorList>
            <person name="Riesco R."/>
        </authorList>
    </citation>
    <scope>NUCLEOTIDE SEQUENCE [LARGE SCALE GENOMIC DNA]</scope>
    <source>
        <strain evidence="1 2">NCIMB 15449</strain>
    </source>
</reference>
<protein>
    <submittedName>
        <fullName evidence="1">Uncharacterized protein</fullName>
    </submittedName>
</protein>
<accession>A0ABW7JQ24</accession>
<name>A0ABW7JQ24_9NOCA</name>
<comment type="caution">
    <text evidence="1">The sequence shown here is derived from an EMBL/GenBank/DDBJ whole genome shotgun (WGS) entry which is preliminary data.</text>
</comment>
<organism evidence="1 2">
    <name type="scientific">Antrihabitans spumae</name>
    <dbReference type="NCBI Taxonomy" id="3373370"/>
    <lineage>
        <taxon>Bacteria</taxon>
        <taxon>Bacillati</taxon>
        <taxon>Actinomycetota</taxon>
        <taxon>Actinomycetes</taxon>
        <taxon>Mycobacteriales</taxon>
        <taxon>Nocardiaceae</taxon>
        <taxon>Antrihabitans</taxon>
    </lineage>
</organism>
<dbReference type="EMBL" id="JBIMSO010000051">
    <property type="protein sequence ID" value="MFH5209269.1"/>
    <property type="molecule type" value="Genomic_DNA"/>
</dbReference>
<evidence type="ECO:0000313" key="1">
    <source>
        <dbReference type="EMBL" id="MFH5209269.1"/>
    </source>
</evidence>